<sequence length="277" mass="31899">MLNAPQTGYYNFFMSTKLEAKTLIPLSIQERKELILHHASLIDVTHIIDEDLHIAYKYGKIIYSIASGYFDYQIQKDNYNYSILELETQSKLISNKTDKFADEFITWLKADFEKKSAILEHHPNPQNLFELCGAKLLVTSNSVTRSLSTKMGQLWEEIADISPYVLVPEFEFGIKIKGIDIVILTDEKIKFAQLKTLKGTLTGSQTNRAKKELGIHDYPLFIAAFNLGGWTFNDSKIPRIAGREFWDMIHLEYELIENHVRNMLQRIDKAFAELAAK</sequence>
<name>A0A433UR88_ANAVA</name>
<gene>
    <name evidence="1" type="ORF">DSM107003_24390</name>
</gene>
<keyword evidence="2" id="KW-1185">Reference proteome</keyword>
<proteinExistence type="predicted"/>
<dbReference type="AlphaFoldDB" id="A0A433UR88"/>
<comment type="caution">
    <text evidence="1">The sequence shown here is derived from an EMBL/GenBank/DDBJ whole genome shotgun (WGS) entry which is preliminary data.</text>
</comment>
<reference evidence="1 2" key="1">
    <citation type="journal article" date="2019" name="Genome Biol. Evol.">
        <title>Day and night: Metabolic profiles and evolutionary relationships of six axenic non-marine cyanobacteria.</title>
        <authorList>
            <person name="Will S.E."/>
            <person name="Henke P."/>
            <person name="Boedeker C."/>
            <person name="Huang S."/>
            <person name="Brinkmann H."/>
            <person name="Rohde M."/>
            <person name="Jarek M."/>
            <person name="Friedl T."/>
            <person name="Seufert S."/>
            <person name="Schumacher M."/>
            <person name="Overmann J."/>
            <person name="Neumann-Schaal M."/>
            <person name="Petersen J."/>
        </authorList>
    </citation>
    <scope>NUCLEOTIDE SEQUENCE [LARGE SCALE GENOMIC DNA]</scope>
    <source>
        <strain evidence="1 2">SAG 1403-4b</strain>
    </source>
</reference>
<dbReference type="Proteomes" id="UP000276103">
    <property type="component" value="Unassembled WGS sequence"/>
</dbReference>
<accession>A0A433UR88</accession>
<evidence type="ECO:0000313" key="1">
    <source>
        <dbReference type="EMBL" id="RUS96342.1"/>
    </source>
</evidence>
<evidence type="ECO:0000313" key="2">
    <source>
        <dbReference type="Proteomes" id="UP000276103"/>
    </source>
</evidence>
<protein>
    <submittedName>
        <fullName evidence="1">Uncharacterized protein</fullName>
    </submittedName>
</protein>
<organism evidence="1 2">
    <name type="scientific">Trichormus variabilis SAG 1403-4b</name>
    <dbReference type="NCBI Taxonomy" id="447716"/>
    <lineage>
        <taxon>Bacteria</taxon>
        <taxon>Bacillati</taxon>
        <taxon>Cyanobacteriota</taxon>
        <taxon>Cyanophyceae</taxon>
        <taxon>Nostocales</taxon>
        <taxon>Nostocaceae</taxon>
        <taxon>Trichormus</taxon>
    </lineage>
</organism>
<dbReference type="EMBL" id="RSCM01000007">
    <property type="protein sequence ID" value="RUS96342.1"/>
    <property type="molecule type" value="Genomic_DNA"/>
</dbReference>